<organism evidence="2">
    <name type="scientific">viral metagenome</name>
    <dbReference type="NCBI Taxonomy" id="1070528"/>
    <lineage>
        <taxon>unclassified sequences</taxon>
        <taxon>metagenomes</taxon>
        <taxon>organismal metagenomes</taxon>
    </lineage>
</organism>
<reference evidence="2" key="1">
    <citation type="submission" date="2020-03" db="EMBL/GenBank/DDBJ databases">
        <title>The deep terrestrial virosphere.</title>
        <authorList>
            <person name="Holmfeldt K."/>
            <person name="Nilsson E."/>
            <person name="Simone D."/>
            <person name="Lopez-Fernandez M."/>
            <person name="Wu X."/>
            <person name="de Brujin I."/>
            <person name="Lundin D."/>
            <person name="Andersson A."/>
            <person name="Bertilsson S."/>
            <person name="Dopson M."/>
        </authorList>
    </citation>
    <scope>NUCLEOTIDE SEQUENCE</scope>
    <source>
        <strain evidence="2">TM448A04708</strain>
    </source>
</reference>
<sequence length="68" mass="7495">MNVELSPGEAVKACEVCRKVFILKPRSVRRFCDACLLARIGQHEVAKKNKERGGENEPKGKRGATKGV</sequence>
<feature type="region of interest" description="Disordered" evidence="1">
    <location>
        <begin position="45"/>
        <end position="68"/>
    </location>
</feature>
<protein>
    <submittedName>
        <fullName evidence="2">Uncharacterized protein</fullName>
    </submittedName>
</protein>
<proteinExistence type="predicted"/>
<evidence type="ECO:0000313" key="2">
    <source>
        <dbReference type="EMBL" id="QJA54397.1"/>
    </source>
</evidence>
<dbReference type="EMBL" id="MT144503">
    <property type="protein sequence ID" value="QJA54397.1"/>
    <property type="molecule type" value="Genomic_DNA"/>
</dbReference>
<feature type="compositionally biased region" description="Basic and acidic residues" evidence="1">
    <location>
        <begin position="45"/>
        <end position="60"/>
    </location>
</feature>
<gene>
    <name evidence="2" type="ORF">TM448A04708_0003</name>
</gene>
<evidence type="ECO:0000256" key="1">
    <source>
        <dbReference type="SAM" id="MobiDB-lite"/>
    </source>
</evidence>
<accession>A0A6H2A487</accession>
<name>A0A6H2A487_9ZZZZ</name>
<dbReference type="AlphaFoldDB" id="A0A6H2A487"/>